<feature type="domain" description="FMN-binding" evidence="2">
    <location>
        <begin position="88"/>
        <end position="169"/>
    </location>
</feature>
<comment type="caution">
    <text evidence="3">The sequence shown here is derived from an EMBL/GenBank/DDBJ whole genome shotgun (WGS) entry which is preliminary data.</text>
</comment>
<dbReference type="Proteomes" id="UP001236369">
    <property type="component" value="Unassembled WGS sequence"/>
</dbReference>
<keyword evidence="4" id="KW-1185">Reference proteome</keyword>
<proteinExistence type="predicted"/>
<dbReference type="InterPro" id="IPR007329">
    <property type="entry name" value="FMN-bd"/>
</dbReference>
<evidence type="ECO:0000259" key="2">
    <source>
        <dbReference type="SMART" id="SM00900"/>
    </source>
</evidence>
<dbReference type="EMBL" id="JAUSVV010000004">
    <property type="protein sequence ID" value="MDQ0442898.1"/>
    <property type="molecule type" value="Genomic_DNA"/>
</dbReference>
<evidence type="ECO:0000256" key="1">
    <source>
        <dbReference type="SAM" id="SignalP"/>
    </source>
</evidence>
<accession>A0ABU0HKP8</accession>
<evidence type="ECO:0000313" key="3">
    <source>
        <dbReference type="EMBL" id="MDQ0442898.1"/>
    </source>
</evidence>
<organism evidence="3 4">
    <name type="scientific">Methylobacterium persicinum</name>
    <dbReference type="NCBI Taxonomy" id="374426"/>
    <lineage>
        <taxon>Bacteria</taxon>
        <taxon>Pseudomonadati</taxon>
        <taxon>Pseudomonadota</taxon>
        <taxon>Alphaproteobacteria</taxon>
        <taxon>Hyphomicrobiales</taxon>
        <taxon>Methylobacteriaceae</taxon>
        <taxon>Methylobacterium</taxon>
    </lineage>
</organism>
<name>A0ABU0HKP8_9HYPH</name>
<feature type="signal peptide" evidence="1">
    <location>
        <begin position="1"/>
        <end position="23"/>
    </location>
</feature>
<dbReference type="SMART" id="SM00900">
    <property type="entry name" value="FMN_bind"/>
    <property type="match status" value="1"/>
</dbReference>
<keyword evidence="1" id="KW-0732">Signal</keyword>
<protein>
    <recommendedName>
        <fullName evidence="2">FMN-binding domain-containing protein</fullName>
    </recommendedName>
</protein>
<evidence type="ECO:0000313" key="4">
    <source>
        <dbReference type="Proteomes" id="UP001236369"/>
    </source>
</evidence>
<dbReference type="RefSeq" id="WP_238248257.1">
    <property type="nucleotide sequence ID" value="NZ_BPQX01000016.1"/>
</dbReference>
<gene>
    <name evidence="3" type="ORF">QO016_002395</name>
</gene>
<dbReference type="Pfam" id="PF04205">
    <property type="entry name" value="FMN_bind"/>
    <property type="match status" value="1"/>
</dbReference>
<sequence length="176" mass="18768">MKHSFVLLPAAALSVVCTAPARAAVYLTLAEAQRILFPGASLTPVTVALSSDQVAAIEAELGVTVRNRQVRAWKASTGGWLIVDEVLGKHEFIPIALAIDRSGAVRGVEILEYRESYGDGVREAGWRAQFTGKRRGAALRLGEDIRNISGATLSSRHITDGVKRLLTTYAVALASG</sequence>
<reference evidence="3 4" key="1">
    <citation type="submission" date="2023-07" db="EMBL/GenBank/DDBJ databases">
        <title>Genomic Encyclopedia of Type Strains, Phase IV (KMG-IV): sequencing the most valuable type-strain genomes for metagenomic binning, comparative biology and taxonomic classification.</title>
        <authorList>
            <person name="Goeker M."/>
        </authorList>
    </citation>
    <scope>NUCLEOTIDE SEQUENCE [LARGE SCALE GENOMIC DNA]</scope>
    <source>
        <strain evidence="3 4">DSM 19562</strain>
    </source>
</reference>
<feature type="chain" id="PRO_5046391841" description="FMN-binding domain-containing protein" evidence="1">
    <location>
        <begin position="24"/>
        <end position="176"/>
    </location>
</feature>